<dbReference type="Proteomes" id="UP001257909">
    <property type="component" value="Unassembled WGS sequence"/>
</dbReference>
<sequence>MHVMRQVGNRQLSDANFQLFSPSLLKYSTKCWLLHQRPDFSSAQK</sequence>
<organism evidence="1 2">
    <name type="scientific">Rheinheimera soli</name>
    <dbReference type="NCBI Taxonomy" id="443616"/>
    <lineage>
        <taxon>Bacteria</taxon>
        <taxon>Pseudomonadati</taxon>
        <taxon>Pseudomonadota</taxon>
        <taxon>Gammaproteobacteria</taxon>
        <taxon>Chromatiales</taxon>
        <taxon>Chromatiaceae</taxon>
        <taxon>Rheinheimera</taxon>
    </lineage>
</organism>
<dbReference type="EMBL" id="JAVDWR010000015">
    <property type="protein sequence ID" value="MDR7122406.1"/>
    <property type="molecule type" value="Genomic_DNA"/>
</dbReference>
<name>A0ABU1W363_9GAMM</name>
<reference evidence="1 2" key="1">
    <citation type="submission" date="2023-07" db="EMBL/GenBank/DDBJ databases">
        <title>Sorghum-associated microbial communities from plants grown in Nebraska, USA.</title>
        <authorList>
            <person name="Schachtman D."/>
        </authorList>
    </citation>
    <scope>NUCLEOTIDE SEQUENCE [LARGE SCALE GENOMIC DNA]</scope>
    <source>
        <strain evidence="1 2">4138</strain>
    </source>
</reference>
<protein>
    <submittedName>
        <fullName evidence="1">Uncharacterized protein</fullName>
    </submittedName>
</protein>
<gene>
    <name evidence="1" type="ORF">J2W69_003365</name>
</gene>
<evidence type="ECO:0000313" key="1">
    <source>
        <dbReference type="EMBL" id="MDR7122406.1"/>
    </source>
</evidence>
<accession>A0ABU1W363</accession>
<comment type="caution">
    <text evidence="1">The sequence shown here is derived from an EMBL/GenBank/DDBJ whole genome shotgun (WGS) entry which is preliminary data.</text>
</comment>
<proteinExistence type="predicted"/>
<keyword evidence="2" id="KW-1185">Reference proteome</keyword>
<evidence type="ECO:0000313" key="2">
    <source>
        <dbReference type="Proteomes" id="UP001257909"/>
    </source>
</evidence>